<feature type="transmembrane region" description="Helical" evidence="2">
    <location>
        <begin position="33"/>
        <end position="55"/>
    </location>
</feature>
<proteinExistence type="predicted"/>
<evidence type="ECO:0000313" key="4">
    <source>
        <dbReference type="Proteomes" id="UP001220324"/>
    </source>
</evidence>
<sequence length="285" mass="32626">MHKQQFQFKIEAIKDFEFFRGWYFPKQWRDRKLLFWLFAIEVPITITILTLTGVASHNTYRTLLWEDGYRNGFNSAPNQNLYAAANYEPYTAPLVWSSFLTNFNLVIGVLSVFLLIVKIPVHFMHLFFPPLATFVHGGCIVVYAFAARYQAGSDMSDPSQPQPGAPWYITKSCSVAYSKSDIGFCNQAKALFALCILIILIYFVEFCFSVRSCFITRKERDQIIETREDKRVEKEFEEEIMKSPYYPTTPGLVPRTPGFPPQVAQPPGFGGQGRRVPLHTSALGI</sequence>
<keyword evidence="2" id="KW-0812">Transmembrane</keyword>
<accession>A0AAD6GC38</accession>
<feature type="transmembrane region" description="Helical" evidence="2">
    <location>
        <begin position="126"/>
        <end position="146"/>
    </location>
</feature>
<feature type="region of interest" description="Disordered" evidence="1">
    <location>
        <begin position="266"/>
        <end position="285"/>
    </location>
</feature>
<dbReference type="AlphaFoldDB" id="A0AAD6GC38"/>
<reference evidence="3 4" key="1">
    <citation type="journal article" date="2023" name="IMA Fungus">
        <title>Comparative genomic study of the Penicillium genus elucidates a diverse pangenome and 15 lateral gene transfer events.</title>
        <authorList>
            <person name="Petersen C."/>
            <person name="Sorensen T."/>
            <person name="Nielsen M.R."/>
            <person name="Sondergaard T.E."/>
            <person name="Sorensen J.L."/>
            <person name="Fitzpatrick D.A."/>
            <person name="Frisvad J.C."/>
            <person name="Nielsen K.L."/>
        </authorList>
    </citation>
    <scope>NUCLEOTIDE SEQUENCE [LARGE SCALE GENOMIC DNA]</scope>
    <source>
        <strain evidence="3 4">IBT 35679</strain>
    </source>
</reference>
<dbReference type="EMBL" id="JAQIZZ010000007">
    <property type="protein sequence ID" value="KAJ5532772.1"/>
    <property type="molecule type" value="Genomic_DNA"/>
</dbReference>
<feature type="transmembrane region" description="Helical" evidence="2">
    <location>
        <begin position="190"/>
        <end position="210"/>
    </location>
</feature>
<name>A0AAD6GC38_9EURO</name>
<feature type="transmembrane region" description="Helical" evidence="2">
    <location>
        <begin position="94"/>
        <end position="117"/>
    </location>
</feature>
<comment type="caution">
    <text evidence="3">The sequence shown here is derived from an EMBL/GenBank/DDBJ whole genome shotgun (WGS) entry which is preliminary data.</text>
</comment>
<evidence type="ECO:0000256" key="2">
    <source>
        <dbReference type="SAM" id="Phobius"/>
    </source>
</evidence>
<evidence type="ECO:0000256" key="1">
    <source>
        <dbReference type="SAM" id="MobiDB-lite"/>
    </source>
</evidence>
<protein>
    <submittedName>
        <fullName evidence="3">Uncharacterized protein</fullName>
    </submittedName>
</protein>
<keyword evidence="2" id="KW-0472">Membrane</keyword>
<gene>
    <name evidence="3" type="ORF">N7494_009324</name>
</gene>
<organism evidence="3 4">
    <name type="scientific">Penicillium frequentans</name>
    <dbReference type="NCBI Taxonomy" id="3151616"/>
    <lineage>
        <taxon>Eukaryota</taxon>
        <taxon>Fungi</taxon>
        <taxon>Dikarya</taxon>
        <taxon>Ascomycota</taxon>
        <taxon>Pezizomycotina</taxon>
        <taxon>Eurotiomycetes</taxon>
        <taxon>Eurotiomycetidae</taxon>
        <taxon>Eurotiales</taxon>
        <taxon>Aspergillaceae</taxon>
        <taxon>Penicillium</taxon>
    </lineage>
</organism>
<evidence type="ECO:0000313" key="3">
    <source>
        <dbReference type="EMBL" id="KAJ5532772.1"/>
    </source>
</evidence>
<keyword evidence="4" id="KW-1185">Reference proteome</keyword>
<dbReference type="Proteomes" id="UP001220324">
    <property type="component" value="Unassembled WGS sequence"/>
</dbReference>
<keyword evidence="2" id="KW-1133">Transmembrane helix</keyword>